<evidence type="ECO:0000259" key="8">
    <source>
        <dbReference type="Pfam" id="PF01416"/>
    </source>
</evidence>
<reference evidence="9 10" key="1">
    <citation type="journal article" date="2011" name="Biochem. Biophys. Res. Commun.">
        <title>Increased number of Arginine-based salt bridges contributes to the thermotolerance of thermotolerant acetic acid bacteria, Acetobacter tropicalis SKU1100.</title>
        <authorList>
            <person name="Matsutani M."/>
            <person name="Hirakawa H."/>
            <person name="Nishikura M."/>
            <person name="Soemphol W."/>
            <person name="Ali I.A.I."/>
            <person name="Yakushi T."/>
            <person name="Matsushita K."/>
        </authorList>
    </citation>
    <scope>NUCLEOTIDE SEQUENCE [LARGE SCALE GENOMIC DNA]</scope>
    <source>
        <strain evidence="9 10">NBRC 101654</strain>
    </source>
</reference>
<dbReference type="InterPro" id="IPR020097">
    <property type="entry name" value="PsdUridine_synth_TruA_a/b_dom"/>
</dbReference>
<evidence type="ECO:0000313" key="9">
    <source>
        <dbReference type="EMBL" id="GAA10088.1"/>
    </source>
</evidence>
<dbReference type="PANTHER" id="PTHR11142">
    <property type="entry name" value="PSEUDOURIDYLATE SYNTHASE"/>
    <property type="match status" value="1"/>
</dbReference>
<evidence type="ECO:0000256" key="1">
    <source>
        <dbReference type="ARBA" id="ARBA00009375"/>
    </source>
</evidence>
<sequence>MIPLQPRSQNDLSFFCDRSIMSDLPMEPPPLPQDLPPCQRWAVKLEYDGTGLVGWQRQASGLSVQALLEEAATRMAGGRRVSSITAGRTDSGVHATGQVAHLDFPADMPLLPYRVRDGLSYHLKPHAVAVLEAAPVGLDWSARFSATWRSYRYRILNRPSRPALAANHVWHLRSPLDIDLMQEGANHLIGSHDFTSFRAVACQARSPFRTLDILTVERHGDEVWIIAKARSFLHHQVRNMVGTLSLVGQKRWKPERIAQALEAKSRCAAGPTAPPEGLYLTGVGYEPDPFA</sequence>
<dbReference type="InterPro" id="IPR020095">
    <property type="entry name" value="PsdUridine_synth_TruA_C"/>
</dbReference>
<evidence type="ECO:0000256" key="4">
    <source>
        <dbReference type="HAMAP-Rule" id="MF_00171"/>
    </source>
</evidence>
<proteinExistence type="inferred from homology"/>
<dbReference type="GO" id="GO:0003723">
    <property type="term" value="F:RNA binding"/>
    <property type="evidence" value="ECO:0007669"/>
    <property type="project" value="InterPro"/>
</dbReference>
<protein>
    <recommendedName>
        <fullName evidence="4">tRNA pseudouridine synthase A</fullName>
        <ecNumber evidence="4">5.4.99.12</ecNumber>
    </recommendedName>
    <alternativeName>
        <fullName evidence="4">tRNA pseudouridine(38-40) synthase</fullName>
    </alternativeName>
    <alternativeName>
        <fullName evidence="4">tRNA pseudouridylate synthase I</fullName>
    </alternativeName>
    <alternativeName>
        <fullName evidence="4">tRNA-uridine isomerase I</fullName>
    </alternativeName>
</protein>
<dbReference type="Gene3D" id="3.30.70.580">
    <property type="entry name" value="Pseudouridine synthase I, catalytic domain, N-terminal subdomain"/>
    <property type="match status" value="1"/>
</dbReference>
<comment type="similarity">
    <text evidence="1 4 7">Belongs to the tRNA pseudouridine synthase TruA family.</text>
</comment>
<dbReference type="Gene3D" id="3.30.70.660">
    <property type="entry name" value="Pseudouridine synthase I, catalytic domain, C-terminal subdomain"/>
    <property type="match status" value="1"/>
</dbReference>
<dbReference type="Pfam" id="PF01416">
    <property type="entry name" value="PseudoU_synth_1"/>
    <property type="match status" value="2"/>
</dbReference>
<dbReference type="PIRSF" id="PIRSF001430">
    <property type="entry name" value="tRNA_psdUrid_synth"/>
    <property type="match status" value="1"/>
</dbReference>
<comment type="subunit">
    <text evidence="4">Homodimer.</text>
</comment>
<dbReference type="NCBIfam" id="TIGR00071">
    <property type="entry name" value="hisT_truA"/>
    <property type="match status" value="1"/>
</dbReference>
<feature type="active site" description="Nucleophile" evidence="4 5">
    <location>
        <position position="90"/>
    </location>
</feature>
<dbReference type="HAMAP" id="MF_00171">
    <property type="entry name" value="TruA"/>
    <property type="match status" value="1"/>
</dbReference>
<keyword evidence="2 4" id="KW-0819">tRNA processing</keyword>
<dbReference type="GO" id="GO:0031119">
    <property type="term" value="P:tRNA pseudouridine synthesis"/>
    <property type="evidence" value="ECO:0007669"/>
    <property type="project" value="UniProtKB-UniRule"/>
</dbReference>
<evidence type="ECO:0000256" key="7">
    <source>
        <dbReference type="RuleBase" id="RU003792"/>
    </source>
</evidence>
<evidence type="ECO:0000256" key="3">
    <source>
        <dbReference type="ARBA" id="ARBA00023235"/>
    </source>
</evidence>
<dbReference type="GO" id="GO:0160147">
    <property type="term" value="F:tRNA pseudouridine(38-40) synthase activity"/>
    <property type="evidence" value="ECO:0007669"/>
    <property type="project" value="UniProtKB-EC"/>
</dbReference>
<gene>
    <name evidence="4" type="primary">truA</name>
    <name evidence="9" type="ORF">ATPR_3092</name>
</gene>
<dbReference type="EMBL" id="BABS01000163">
    <property type="protein sequence ID" value="GAA10088.1"/>
    <property type="molecule type" value="Genomic_DNA"/>
</dbReference>
<dbReference type="CDD" id="cd02570">
    <property type="entry name" value="PseudoU_synth_EcTruA"/>
    <property type="match status" value="1"/>
</dbReference>
<comment type="catalytic activity">
    <reaction evidence="4 7">
        <text>uridine(38/39/40) in tRNA = pseudouridine(38/39/40) in tRNA</text>
        <dbReference type="Rhea" id="RHEA:22376"/>
        <dbReference type="Rhea" id="RHEA-COMP:10085"/>
        <dbReference type="Rhea" id="RHEA-COMP:10087"/>
        <dbReference type="ChEBI" id="CHEBI:65314"/>
        <dbReference type="ChEBI" id="CHEBI:65315"/>
        <dbReference type="EC" id="5.4.99.12"/>
    </reaction>
</comment>
<dbReference type="EC" id="5.4.99.12" evidence="4"/>
<evidence type="ECO:0000313" key="10">
    <source>
        <dbReference type="Proteomes" id="UP000004319"/>
    </source>
</evidence>
<evidence type="ECO:0000256" key="5">
    <source>
        <dbReference type="PIRSR" id="PIRSR001430-1"/>
    </source>
</evidence>
<keyword evidence="3 4" id="KW-0413">Isomerase</keyword>
<evidence type="ECO:0000256" key="6">
    <source>
        <dbReference type="PIRSR" id="PIRSR001430-2"/>
    </source>
</evidence>
<dbReference type="InterPro" id="IPR001406">
    <property type="entry name" value="PsdUridine_synth_TruA"/>
</dbReference>
<feature type="binding site" evidence="4 6">
    <location>
        <position position="151"/>
    </location>
    <ligand>
        <name>substrate</name>
    </ligand>
</feature>
<comment type="caution">
    <text evidence="4">Lacks conserved residue(s) required for the propagation of feature annotation.</text>
</comment>
<dbReference type="InterPro" id="IPR020094">
    <property type="entry name" value="TruA/RsuA/RluB/E/F_N"/>
</dbReference>
<feature type="domain" description="Pseudouridine synthase I TruA alpha/beta" evidence="8">
    <location>
        <begin position="185"/>
        <end position="286"/>
    </location>
</feature>
<accession>F7VI93</accession>
<dbReference type="AlphaFoldDB" id="F7VI93"/>
<dbReference type="PANTHER" id="PTHR11142:SF0">
    <property type="entry name" value="TRNA PSEUDOURIDINE SYNTHASE-LIKE 1"/>
    <property type="match status" value="1"/>
</dbReference>
<evidence type="ECO:0000256" key="2">
    <source>
        <dbReference type="ARBA" id="ARBA00022694"/>
    </source>
</evidence>
<organism evidence="9 10">
    <name type="scientific">Acetobacter tropicalis NBRC 101654</name>
    <dbReference type="NCBI Taxonomy" id="749388"/>
    <lineage>
        <taxon>Bacteria</taxon>
        <taxon>Pseudomonadati</taxon>
        <taxon>Pseudomonadota</taxon>
        <taxon>Alphaproteobacteria</taxon>
        <taxon>Acetobacterales</taxon>
        <taxon>Acetobacteraceae</taxon>
        <taxon>Acetobacter</taxon>
    </lineage>
</organism>
<feature type="domain" description="Pseudouridine synthase I TruA alpha/beta" evidence="8">
    <location>
        <begin position="46"/>
        <end position="144"/>
    </location>
</feature>
<name>F7VI93_9PROT</name>
<comment type="caution">
    <text evidence="9">The sequence shown here is derived from an EMBL/GenBank/DDBJ whole genome shotgun (WGS) entry which is preliminary data.</text>
</comment>
<dbReference type="Proteomes" id="UP000004319">
    <property type="component" value="Unassembled WGS sequence"/>
</dbReference>
<dbReference type="SUPFAM" id="SSF55120">
    <property type="entry name" value="Pseudouridine synthase"/>
    <property type="match status" value="1"/>
</dbReference>
<dbReference type="InterPro" id="IPR020103">
    <property type="entry name" value="PsdUridine_synth_cat_dom_sf"/>
</dbReference>
<comment type="function">
    <text evidence="4">Formation of pseudouridine at positions 38, 39 and 40 in the anticodon stem and loop of transfer RNAs.</text>
</comment>